<gene>
    <name evidence="2" type="ORF">NC653_040646</name>
</gene>
<dbReference type="Proteomes" id="UP001164929">
    <property type="component" value="Chromosome 19"/>
</dbReference>
<protein>
    <submittedName>
        <fullName evidence="2">Uncharacterized protein</fullName>
    </submittedName>
</protein>
<keyword evidence="1" id="KW-1133">Transmembrane helix</keyword>
<name>A0AAD6L6M4_9ROSI</name>
<dbReference type="AlphaFoldDB" id="A0AAD6L6M4"/>
<sequence>METVAKLWLADYILCSSPSSAFLWTSSSQSLPLRSSAVPFLFVFSVLAMKNRGRYWLLLSKLGLVLCSVCGLRFIGTSAEMKAVAGTILCVYWIPFLSFSLQANPFTSSVFAGLYYESMNKVIGKRLGPRSDLLQIIRSPDESEILLLNRDGEEHTDGAAAAGGGDRSRCRREPICGSVVPLGEELELLWRYHRRRPVCGSGDDGDGFVGAAAADGGELVRCVQRPVMATGRSAGEENQNQGGCFGGKR</sequence>
<organism evidence="2 3">
    <name type="scientific">Populus alba x Populus x berolinensis</name>
    <dbReference type="NCBI Taxonomy" id="444605"/>
    <lineage>
        <taxon>Eukaryota</taxon>
        <taxon>Viridiplantae</taxon>
        <taxon>Streptophyta</taxon>
        <taxon>Embryophyta</taxon>
        <taxon>Tracheophyta</taxon>
        <taxon>Spermatophyta</taxon>
        <taxon>Magnoliopsida</taxon>
        <taxon>eudicotyledons</taxon>
        <taxon>Gunneridae</taxon>
        <taxon>Pentapetalae</taxon>
        <taxon>rosids</taxon>
        <taxon>fabids</taxon>
        <taxon>Malpighiales</taxon>
        <taxon>Salicaceae</taxon>
        <taxon>Saliceae</taxon>
        <taxon>Populus</taxon>
    </lineage>
</organism>
<evidence type="ECO:0000256" key="1">
    <source>
        <dbReference type="SAM" id="Phobius"/>
    </source>
</evidence>
<keyword evidence="1" id="KW-0472">Membrane</keyword>
<keyword evidence="3" id="KW-1185">Reference proteome</keyword>
<feature type="transmembrane region" description="Helical" evidence="1">
    <location>
        <begin position="55"/>
        <end position="75"/>
    </location>
</feature>
<dbReference type="EMBL" id="JAQIZT010000019">
    <property type="protein sequence ID" value="KAJ6951306.1"/>
    <property type="molecule type" value="Genomic_DNA"/>
</dbReference>
<comment type="caution">
    <text evidence="2">The sequence shown here is derived from an EMBL/GenBank/DDBJ whole genome shotgun (WGS) entry which is preliminary data.</text>
</comment>
<keyword evidence="1" id="KW-0812">Transmembrane</keyword>
<proteinExistence type="predicted"/>
<evidence type="ECO:0000313" key="3">
    <source>
        <dbReference type="Proteomes" id="UP001164929"/>
    </source>
</evidence>
<feature type="transmembrane region" description="Helical" evidence="1">
    <location>
        <begin position="31"/>
        <end position="48"/>
    </location>
</feature>
<accession>A0AAD6L6M4</accession>
<reference evidence="2" key="1">
    <citation type="journal article" date="2023" name="Mol. Ecol. Resour.">
        <title>Chromosome-level genome assembly of a triploid poplar Populus alba 'Berolinensis'.</title>
        <authorList>
            <person name="Chen S."/>
            <person name="Yu Y."/>
            <person name="Wang X."/>
            <person name="Wang S."/>
            <person name="Zhang T."/>
            <person name="Zhou Y."/>
            <person name="He R."/>
            <person name="Meng N."/>
            <person name="Wang Y."/>
            <person name="Liu W."/>
            <person name="Liu Z."/>
            <person name="Liu J."/>
            <person name="Guo Q."/>
            <person name="Huang H."/>
            <person name="Sederoff R.R."/>
            <person name="Wang G."/>
            <person name="Qu G."/>
            <person name="Chen S."/>
        </authorList>
    </citation>
    <scope>NUCLEOTIDE SEQUENCE</scope>
    <source>
        <strain evidence="2">SC-2020</strain>
    </source>
</reference>
<evidence type="ECO:0000313" key="2">
    <source>
        <dbReference type="EMBL" id="KAJ6951306.1"/>
    </source>
</evidence>